<dbReference type="WBParaSite" id="SSLN_0001237101-mRNA-1">
    <property type="protein sequence ID" value="SSLN_0001237101-mRNA-1"/>
    <property type="gene ID" value="SSLN_0001237101"/>
</dbReference>
<reference evidence="3" key="1">
    <citation type="submission" date="2016-06" db="UniProtKB">
        <authorList>
            <consortium name="WormBaseParasite"/>
        </authorList>
    </citation>
    <scope>IDENTIFICATION</scope>
</reference>
<dbReference type="AlphaFoldDB" id="A0A183T623"/>
<proteinExistence type="predicted"/>
<name>A0A183T623_SCHSO</name>
<protein>
    <submittedName>
        <fullName evidence="1 3">Uncharacterized protein</fullName>
    </submittedName>
</protein>
<sequence>MGCAVTNMGVHVVAGSCRTPRSYSVGYASSAPDPASGLRDSVLIPATGGLGTRECTLDAATTIFATDKDIKERQLVMFIILHRKLEVREDAVEVFFECQYLIPFDDDEDVVHIQRPAIQSVVSEDKSFQPLQDHLRYESQDR</sequence>
<accession>A0A183T623</accession>
<organism evidence="3">
    <name type="scientific">Schistocephalus solidus</name>
    <name type="common">Tapeworm</name>
    <dbReference type="NCBI Taxonomy" id="70667"/>
    <lineage>
        <taxon>Eukaryota</taxon>
        <taxon>Metazoa</taxon>
        <taxon>Spiralia</taxon>
        <taxon>Lophotrochozoa</taxon>
        <taxon>Platyhelminthes</taxon>
        <taxon>Cestoda</taxon>
        <taxon>Eucestoda</taxon>
        <taxon>Diphyllobothriidea</taxon>
        <taxon>Diphyllobothriidae</taxon>
        <taxon>Schistocephalus</taxon>
    </lineage>
</organism>
<dbReference type="Proteomes" id="UP000275846">
    <property type="component" value="Unassembled WGS sequence"/>
</dbReference>
<keyword evidence="2" id="KW-1185">Reference proteome</keyword>
<gene>
    <name evidence="1" type="ORF">SSLN_LOCUS11921</name>
</gene>
<evidence type="ECO:0000313" key="1">
    <source>
        <dbReference type="EMBL" id="VDL98306.1"/>
    </source>
</evidence>
<reference evidence="1 2" key="2">
    <citation type="submission" date="2018-11" db="EMBL/GenBank/DDBJ databases">
        <authorList>
            <consortium name="Pathogen Informatics"/>
        </authorList>
    </citation>
    <scope>NUCLEOTIDE SEQUENCE [LARGE SCALE GENOMIC DNA]</scope>
    <source>
        <strain evidence="1 2">NST_G2</strain>
    </source>
</reference>
<evidence type="ECO:0000313" key="3">
    <source>
        <dbReference type="WBParaSite" id="SSLN_0001237101-mRNA-1"/>
    </source>
</evidence>
<dbReference type="EMBL" id="UYSU01036892">
    <property type="protein sequence ID" value="VDL98306.1"/>
    <property type="molecule type" value="Genomic_DNA"/>
</dbReference>
<evidence type="ECO:0000313" key="2">
    <source>
        <dbReference type="Proteomes" id="UP000275846"/>
    </source>
</evidence>